<dbReference type="EMBL" id="AOJI01000017">
    <property type="protein sequence ID" value="EMA68848.1"/>
    <property type="molecule type" value="Genomic_DNA"/>
</dbReference>
<evidence type="ECO:0000256" key="2">
    <source>
        <dbReference type="ARBA" id="ARBA00022603"/>
    </source>
</evidence>
<dbReference type="InterPro" id="IPR001091">
    <property type="entry name" value="RM_Methyltransferase"/>
</dbReference>
<reference evidence="10 11" key="1">
    <citation type="journal article" date="2014" name="PLoS Genet.">
        <title>Phylogenetically driven sequencing of extremely halophilic archaea reveals strategies for static and dynamic osmo-response.</title>
        <authorList>
            <person name="Becker E.A."/>
            <person name="Seitzer P.M."/>
            <person name="Tritt A."/>
            <person name="Larsen D."/>
            <person name="Krusor M."/>
            <person name="Yao A.I."/>
            <person name="Wu D."/>
            <person name="Madern D."/>
            <person name="Eisen J.A."/>
            <person name="Darling A.E."/>
            <person name="Facciotti M.T."/>
        </authorList>
    </citation>
    <scope>NUCLEOTIDE SEQUENCE [LARGE SCALE GENOMIC DNA]</scope>
    <source>
        <strain evidence="10 11">JCM 13560</strain>
    </source>
</reference>
<dbReference type="GO" id="GO:0008170">
    <property type="term" value="F:N-methyltransferase activity"/>
    <property type="evidence" value="ECO:0007669"/>
    <property type="project" value="InterPro"/>
</dbReference>
<evidence type="ECO:0000256" key="6">
    <source>
        <dbReference type="ARBA" id="ARBA00023125"/>
    </source>
</evidence>
<dbReference type="RefSeq" id="WP_007998988.1">
    <property type="nucleotide sequence ID" value="NZ_AOJI01000017.1"/>
</dbReference>
<name>M0PG07_9EURY</name>
<dbReference type="STRING" id="1230454.C461_04437"/>
<evidence type="ECO:0000313" key="11">
    <source>
        <dbReference type="Proteomes" id="UP000011575"/>
    </source>
</evidence>
<dbReference type="PROSITE" id="PS00093">
    <property type="entry name" value="N4_MTASE"/>
    <property type="match status" value="1"/>
</dbReference>
<evidence type="ECO:0000256" key="3">
    <source>
        <dbReference type="ARBA" id="ARBA00022679"/>
    </source>
</evidence>
<evidence type="ECO:0000313" key="10">
    <source>
        <dbReference type="EMBL" id="EMA68848.1"/>
    </source>
</evidence>
<keyword evidence="3" id="KW-0808">Transferase</keyword>
<evidence type="ECO:0000256" key="1">
    <source>
        <dbReference type="ARBA" id="ARBA00010203"/>
    </source>
</evidence>
<dbReference type="OrthoDB" id="38200at2157"/>
<dbReference type="Gene3D" id="3.40.50.150">
    <property type="entry name" value="Vaccinia Virus protein VP39"/>
    <property type="match status" value="2"/>
</dbReference>
<evidence type="ECO:0000256" key="4">
    <source>
        <dbReference type="ARBA" id="ARBA00022691"/>
    </source>
</evidence>
<dbReference type="GO" id="GO:0015667">
    <property type="term" value="F:site-specific DNA-methyltransferase (cytosine-N4-specific) activity"/>
    <property type="evidence" value="ECO:0007669"/>
    <property type="project" value="UniProtKB-EC"/>
</dbReference>
<dbReference type="GO" id="GO:0032259">
    <property type="term" value="P:methylation"/>
    <property type="evidence" value="ECO:0007669"/>
    <property type="project" value="UniProtKB-KW"/>
</dbReference>
<sequence>MSNADRDANDQCDGGIDRWVNDIHQGDVVETLREMPESSVHCVMTSPPYYGLRDYGVDGQIGLEDSLEEFVETLVAVGGELRRVLREDGSWWLNLGDSFIQKQKTLAPHRVAIELQNAGWIVRSDAVWSKPNPMPHPVKDRLHEHKEFVFQLTPQRDYWFDLDTIRESHADSSLNRTGRNDNTERPFPGNDQTLNPDQFLHPNGKNPGDVLEVPIKSFPEAHFAVYPPELCEIPLKSSCPPKVCAVCGTPYDHTVSEPDLLANPNNRDKKARALELYEQSDLDLKHLEAARDVGLHDEYVSNHHSDGGYGKVDEEKAELTREAREVLGAYTREFSTGARERTGWKQACDCPTVGDYTEPGIVLDPFAGAGTTALVAKRMGRRFVGIDLNPDYVALAQRRVGITVNEPERLLDENETNLAAFTDGGDPGGE</sequence>
<protein>
    <recommendedName>
        <fullName evidence="8">Type II methyltransferase</fullName>
        <ecNumber evidence="8">2.1.1.113</ecNumber>
    </recommendedName>
    <alternativeName>
        <fullName evidence="8">N-4 cytosine-specific methyltransferase</fullName>
    </alternativeName>
</protein>
<dbReference type="PRINTS" id="PR00508">
    <property type="entry name" value="S21N4MTFRASE"/>
</dbReference>
<dbReference type="EC" id="2.1.1.113" evidence="8"/>
<dbReference type="GO" id="GO:0003677">
    <property type="term" value="F:DNA binding"/>
    <property type="evidence" value="ECO:0007669"/>
    <property type="project" value="UniProtKB-KW"/>
</dbReference>
<keyword evidence="2 8" id="KW-0489">Methyltransferase</keyword>
<dbReference type="SUPFAM" id="SSF53335">
    <property type="entry name" value="S-adenosyl-L-methionine-dependent methyltransferases"/>
    <property type="match status" value="2"/>
</dbReference>
<dbReference type="InterPro" id="IPR002941">
    <property type="entry name" value="DNA_methylase_N4/N6"/>
</dbReference>
<dbReference type="GO" id="GO:0009307">
    <property type="term" value="P:DNA restriction-modification system"/>
    <property type="evidence" value="ECO:0007669"/>
    <property type="project" value="UniProtKB-KW"/>
</dbReference>
<dbReference type="CDD" id="cd02440">
    <property type="entry name" value="AdoMet_MTases"/>
    <property type="match status" value="1"/>
</dbReference>
<proteinExistence type="inferred from homology"/>
<evidence type="ECO:0000256" key="8">
    <source>
        <dbReference type="RuleBase" id="RU362026"/>
    </source>
</evidence>
<evidence type="ECO:0000259" key="9">
    <source>
        <dbReference type="Pfam" id="PF01555"/>
    </source>
</evidence>
<comment type="similarity">
    <text evidence="1">Belongs to the N(4)/N(6)-methyltransferase family. N(4) subfamily.</text>
</comment>
<dbReference type="Pfam" id="PF01555">
    <property type="entry name" value="N6_N4_Mtase"/>
    <property type="match status" value="2"/>
</dbReference>
<dbReference type="Proteomes" id="UP000011575">
    <property type="component" value="Unassembled WGS sequence"/>
</dbReference>
<keyword evidence="5 8" id="KW-0680">Restriction system</keyword>
<evidence type="ECO:0000256" key="5">
    <source>
        <dbReference type="ARBA" id="ARBA00022747"/>
    </source>
</evidence>
<keyword evidence="6" id="KW-0238">DNA-binding</keyword>
<dbReference type="InterPro" id="IPR029063">
    <property type="entry name" value="SAM-dependent_MTases_sf"/>
</dbReference>
<feature type="domain" description="DNA methylase N-4/N-6" evidence="9">
    <location>
        <begin position="40"/>
        <end position="241"/>
    </location>
</feature>
<evidence type="ECO:0000256" key="7">
    <source>
        <dbReference type="ARBA" id="ARBA00049120"/>
    </source>
</evidence>
<dbReference type="InterPro" id="IPR017985">
    <property type="entry name" value="MeTrfase_CN4_CS"/>
</dbReference>
<comment type="caution">
    <text evidence="10">The sequence shown here is derived from an EMBL/GenBank/DDBJ whole genome shotgun (WGS) entry which is preliminary data.</text>
</comment>
<dbReference type="PATRIC" id="fig|1230454.4.peg.909"/>
<feature type="domain" description="DNA methylase N-4/N-6" evidence="9">
    <location>
        <begin position="360"/>
        <end position="397"/>
    </location>
</feature>
<comment type="catalytic activity">
    <reaction evidence="7 8">
        <text>a 2'-deoxycytidine in DNA + S-adenosyl-L-methionine = an N(4)-methyl-2'-deoxycytidine in DNA + S-adenosyl-L-homocysteine + H(+)</text>
        <dbReference type="Rhea" id="RHEA:16857"/>
        <dbReference type="Rhea" id="RHEA-COMP:11369"/>
        <dbReference type="Rhea" id="RHEA-COMP:13674"/>
        <dbReference type="ChEBI" id="CHEBI:15378"/>
        <dbReference type="ChEBI" id="CHEBI:57856"/>
        <dbReference type="ChEBI" id="CHEBI:59789"/>
        <dbReference type="ChEBI" id="CHEBI:85452"/>
        <dbReference type="ChEBI" id="CHEBI:137933"/>
        <dbReference type="EC" id="2.1.1.113"/>
    </reaction>
</comment>
<accession>M0PG07</accession>
<dbReference type="AlphaFoldDB" id="M0PG07"/>
<keyword evidence="11" id="KW-1185">Reference proteome</keyword>
<keyword evidence="4 8" id="KW-0949">S-adenosyl-L-methionine</keyword>
<organism evidence="10 11">
    <name type="scientific">Halorubrum aidingense JCM 13560</name>
    <dbReference type="NCBI Taxonomy" id="1230454"/>
    <lineage>
        <taxon>Archaea</taxon>
        <taxon>Methanobacteriati</taxon>
        <taxon>Methanobacteriota</taxon>
        <taxon>Stenosarchaea group</taxon>
        <taxon>Halobacteria</taxon>
        <taxon>Halobacteriales</taxon>
        <taxon>Haloferacaceae</taxon>
        <taxon>Halorubrum</taxon>
    </lineage>
</organism>
<gene>
    <name evidence="10" type="ORF">C461_04437</name>
</gene>